<evidence type="ECO:0000313" key="4">
    <source>
        <dbReference type="Proteomes" id="UP000198683"/>
    </source>
</evidence>
<dbReference type="GO" id="GO:0005829">
    <property type="term" value="C:cytosol"/>
    <property type="evidence" value="ECO:0007669"/>
    <property type="project" value="TreeGrafter"/>
</dbReference>
<dbReference type="Gene3D" id="1.10.260.40">
    <property type="entry name" value="lambda repressor-like DNA-binding domains"/>
    <property type="match status" value="1"/>
</dbReference>
<evidence type="ECO:0000259" key="2">
    <source>
        <dbReference type="PROSITE" id="PS50943"/>
    </source>
</evidence>
<evidence type="ECO:0000256" key="1">
    <source>
        <dbReference type="ARBA" id="ARBA00023125"/>
    </source>
</evidence>
<dbReference type="InterPro" id="IPR050807">
    <property type="entry name" value="TransReg_Diox_bact_type"/>
</dbReference>
<dbReference type="CDD" id="cd00093">
    <property type="entry name" value="HTH_XRE"/>
    <property type="match status" value="1"/>
</dbReference>
<gene>
    <name evidence="3" type="ORF">SAMN05421874_14631</name>
</gene>
<name>A0A1G9RJ88_9ACTN</name>
<dbReference type="SMART" id="SM00530">
    <property type="entry name" value="HTH_XRE"/>
    <property type="match status" value="1"/>
</dbReference>
<dbReference type="EMBL" id="FNFB01000046">
    <property type="protein sequence ID" value="SDM23389.1"/>
    <property type="molecule type" value="Genomic_DNA"/>
</dbReference>
<organism evidence="3 4">
    <name type="scientific">Nonomuraea maritima</name>
    <dbReference type="NCBI Taxonomy" id="683260"/>
    <lineage>
        <taxon>Bacteria</taxon>
        <taxon>Bacillati</taxon>
        <taxon>Actinomycetota</taxon>
        <taxon>Actinomycetes</taxon>
        <taxon>Streptosporangiales</taxon>
        <taxon>Streptosporangiaceae</taxon>
        <taxon>Nonomuraea</taxon>
    </lineage>
</organism>
<dbReference type="PROSITE" id="PS50943">
    <property type="entry name" value="HTH_CROC1"/>
    <property type="match status" value="1"/>
</dbReference>
<dbReference type="PANTHER" id="PTHR46797:SF1">
    <property type="entry name" value="METHYLPHOSPHONATE SYNTHASE"/>
    <property type="match status" value="1"/>
</dbReference>
<proteinExistence type="predicted"/>
<dbReference type="InterPro" id="IPR011990">
    <property type="entry name" value="TPR-like_helical_dom_sf"/>
</dbReference>
<keyword evidence="4" id="KW-1185">Reference proteome</keyword>
<dbReference type="SUPFAM" id="SSF48452">
    <property type="entry name" value="TPR-like"/>
    <property type="match status" value="1"/>
</dbReference>
<feature type="domain" description="HTH cro/C1-type" evidence="2">
    <location>
        <begin position="13"/>
        <end position="68"/>
    </location>
</feature>
<dbReference type="AlphaFoldDB" id="A0A1G9RJ88"/>
<dbReference type="Pfam" id="PF13560">
    <property type="entry name" value="HTH_31"/>
    <property type="match status" value="1"/>
</dbReference>
<accession>A0A1G9RJ88</accession>
<dbReference type="GO" id="GO:0003677">
    <property type="term" value="F:DNA binding"/>
    <property type="evidence" value="ECO:0007669"/>
    <property type="project" value="UniProtKB-KW"/>
</dbReference>
<dbReference type="SUPFAM" id="SSF47413">
    <property type="entry name" value="lambda repressor-like DNA-binding domains"/>
    <property type="match status" value="1"/>
</dbReference>
<dbReference type="GO" id="GO:0003700">
    <property type="term" value="F:DNA-binding transcription factor activity"/>
    <property type="evidence" value="ECO:0007669"/>
    <property type="project" value="TreeGrafter"/>
</dbReference>
<dbReference type="InterPro" id="IPR001387">
    <property type="entry name" value="Cro/C1-type_HTH"/>
</dbReference>
<evidence type="ECO:0000313" key="3">
    <source>
        <dbReference type="EMBL" id="SDM23389.1"/>
    </source>
</evidence>
<keyword evidence="1" id="KW-0238">DNA-binding</keyword>
<sequence>MSIEYQRALGRRIAQERKRRGLSQAELARLVDRSVAWISQVERGVRKVDRMSVLEKVAETLDVPLSELAAEAPVVAAANEETPGTAGLRLVLSGAHSLQAMLHTTPVPATDQLSPRVDHAWELTHASRYVELAELLRGLVPTLENAVRSAPVEQQAELFELLAVSYQACSAALAKLGEPEAAWIAADRAISAAERAGNPLMMAAGAFRLGFVFLQARYFDQVEEAARTTAEALWFLTDQGHVEAMSLWGGLTLQRAVAAARLNQADVAYEHLSRAREMAARVGEGRNDYNTEFGPANVALHEVAVAVEVGDAGHALRVGAAVDTSSLSAERRARLFIDLARAHTQRRQVDEAVAQLLAAETVTPEQIRNHRVVRQLVSDLLSMQDPAPAELRGLADRVGA</sequence>
<dbReference type="InterPro" id="IPR010982">
    <property type="entry name" value="Lambda_DNA-bd_dom_sf"/>
</dbReference>
<protein>
    <submittedName>
        <fullName evidence="3">Helix-turn-helix domain-containing protein</fullName>
    </submittedName>
</protein>
<dbReference type="RefSeq" id="WP_090773923.1">
    <property type="nucleotide sequence ID" value="NZ_FNFB01000046.1"/>
</dbReference>
<dbReference type="STRING" id="683260.SAMN05421874_14631"/>
<dbReference type="OrthoDB" id="3504495at2"/>
<dbReference type="Proteomes" id="UP000198683">
    <property type="component" value="Unassembled WGS sequence"/>
</dbReference>
<reference evidence="3 4" key="1">
    <citation type="submission" date="2016-10" db="EMBL/GenBank/DDBJ databases">
        <authorList>
            <person name="de Groot N.N."/>
        </authorList>
    </citation>
    <scope>NUCLEOTIDE SEQUENCE [LARGE SCALE GENOMIC DNA]</scope>
    <source>
        <strain evidence="3 4">CGMCC 4.5681</strain>
    </source>
</reference>
<dbReference type="PANTHER" id="PTHR46797">
    <property type="entry name" value="HTH-TYPE TRANSCRIPTIONAL REGULATOR"/>
    <property type="match status" value="1"/>
</dbReference>